<keyword evidence="12" id="KW-1185">Reference proteome</keyword>
<evidence type="ECO:0000256" key="3">
    <source>
        <dbReference type="ARBA" id="ARBA00022448"/>
    </source>
</evidence>
<dbReference type="OMA" id="KMKANSH"/>
<evidence type="ECO:0000256" key="6">
    <source>
        <dbReference type="ARBA" id="ARBA00022792"/>
    </source>
</evidence>
<dbReference type="Pfam" id="PF05680">
    <property type="entry name" value="ATP-synt_E"/>
    <property type="match status" value="1"/>
</dbReference>
<dbReference type="AlphaFoldDB" id="A0A8T2VIE1"/>
<keyword evidence="5" id="KW-0375">Hydrogen ion transport</keyword>
<evidence type="ECO:0000256" key="2">
    <source>
        <dbReference type="ARBA" id="ARBA00007333"/>
    </source>
</evidence>
<evidence type="ECO:0000256" key="4">
    <source>
        <dbReference type="ARBA" id="ARBA00022547"/>
    </source>
</evidence>
<proteinExistence type="inferred from homology"/>
<name>A0A8T2VIE1_CERRI</name>
<dbReference type="PANTHER" id="PTHR36028">
    <property type="entry name" value="OSJNBB0050O03.8 PROTEIN"/>
    <property type="match status" value="1"/>
</dbReference>
<evidence type="ECO:0000256" key="1">
    <source>
        <dbReference type="ARBA" id="ARBA00004273"/>
    </source>
</evidence>
<keyword evidence="10" id="KW-0066">ATP synthesis</keyword>
<dbReference type="GO" id="GO:0005743">
    <property type="term" value="C:mitochondrial inner membrane"/>
    <property type="evidence" value="ECO:0007669"/>
    <property type="project" value="UniProtKB-SubCell"/>
</dbReference>
<dbReference type="InterPro" id="IPR008386">
    <property type="entry name" value="ATP_synth_F0_esu_mt"/>
</dbReference>
<evidence type="ECO:0000313" key="11">
    <source>
        <dbReference type="EMBL" id="KAH7445586.1"/>
    </source>
</evidence>
<dbReference type="GO" id="GO:0015986">
    <property type="term" value="P:proton motive force-driven ATP synthesis"/>
    <property type="evidence" value="ECO:0007669"/>
    <property type="project" value="InterPro"/>
</dbReference>
<keyword evidence="8" id="KW-0496">Mitochondrion</keyword>
<comment type="caution">
    <text evidence="11">The sequence shown here is derived from an EMBL/GenBank/DDBJ whole genome shotgun (WGS) entry which is preliminary data.</text>
</comment>
<evidence type="ECO:0000256" key="8">
    <source>
        <dbReference type="ARBA" id="ARBA00023128"/>
    </source>
</evidence>
<sequence length="52" mass="5528">MAYPGLYSGKSTFAQVARVSAAVLGFTYGAIKLRYLKAVSKAEQKAAAKAHH</sequence>
<keyword evidence="3" id="KW-0813">Transport</keyword>
<organism evidence="11 12">
    <name type="scientific">Ceratopteris richardii</name>
    <name type="common">Triangle waterfern</name>
    <dbReference type="NCBI Taxonomy" id="49495"/>
    <lineage>
        <taxon>Eukaryota</taxon>
        <taxon>Viridiplantae</taxon>
        <taxon>Streptophyta</taxon>
        <taxon>Embryophyta</taxon>
        <taxon>Tracheophyta</taxon>
        <taxon>Polypodiopsida</taxon>
        <taxon>Polypodiidae</taxon>
        <taxon>Polypodiales</taxon>
        <taxon>Pteridineae</taxon>
        <taxon>Pteridaceae</taxon>
        <taxon>Parkerioideae</taxon>
        <taxon>Ceratopteris</taxon>
    </lineage>
</organism>
<accession>A0A8T2VIE1</accession>
<evidence type="ECO:0008006" key="13">
    <source>
        <dbReference type="Google" id="ProtNLM"/>
    </source>
</evidence>
<comment type="subcellular location">
    <subcellularLocation>
        <location evidence="1">Mitochondrion inner membrane</location>
    </subcellularLocation>
</comment>
<evidence type="ECO:0000256" key="9">
    <source>
        <dbReference type="ARBA" id="ARBA00023136"/>
    </source>
</evidence>
<dbReference type="GO" id="GO:0045259">
    <property type="term" value="C:proton-transporting ATP synthase complex"/>
    <property type="evidence" value="ECO:0007669"/>
    <property type="project" value="UniProtKB-KW"/>
</dbReference>
<evidence type="ECO:0000256" key="7">
    <source>
        <dbReference type="ARBA" id="ARBA00023065"/>
    </source>
</evidence>
<keyword evidence="4" id="KW-0138">CF(0)</keyword>
<comment type="similarity">
    <text evidence="2">Belongs to the ATPase e subunit family.</text>
</comment>
<keyword evidence="7" id="KW-0406">Ion transport</keyword>
<keyword evidence="9" id="KW-0472">Membrane</keyword>
<gene>
    <name evidence="11" type="ORF">KP509_01G016100</name>
</gene>
<evidence type="ECO:0000256" key="10">
    <source>
        <dbReference type="ARBA" id="ARBA00023310"/>
    </source>
</evidence>
<keyword evidence="6" id="KW-0999">Mitochondrion inner membrane</keyword>
<reference evidence="11" key="1">
    <citation type="submission" date="2021-08" db="EMBL/GenBank/DDBJ databases">
        <title>WGS assembly of Ceratopteris richardii.</title>
        <authorList>
            <person name="Marchant D.B."/>
            <person name="Chen G."/>
            <person name="Jenkins J."/>
            <person name="Shu S."/>
            <person name="Leebens-Mack J."/>
            <person name="Grimwood J."/>
            <person name="Schmutz J."/>
            <person name="Soltis P."/>
            <person name="Soltis D."/>
            <person name="Chen Z.-H."/>
        </authorList>
    </citation>
    <scope>NUCLEOTIDE SEQUENCE</scope>
    <source>
        <strain evidence="11">Whitten #5841</strain>
        <tissue evidence="11">Leaf</tissue>
    </source>
</reference>
<dbReference type="OrthoDB" id="850010at2759"/>
<dbReference type="Proteomes" id="UP000825935">
    <property type="component" value="Chromosome 1"/>
</dbReference>
<dbReference type="GO" id="GO:0015078">
    <property type="term" value="F:proton transmembrane transporter activity"/>
    <property type="evidence" value="ECO:0007669"/>
    <property type="project" value="InterPro"/>
</dbReference>
<evidence type="ECO:0000313" key="12">
    <source>
        <dbReference type="Proteomes" id="UP000825935"/>
    </source>
</evidence>
<protein>
    <recommendedName>
        <fullName evidence="13">ATP synthase subunit e, mitochondrial</fullName>
    </recommendedName>
</protein>
<evidence type="ECO:0000256" key="5">
    <source>
        <dbReference type="ARBA" id="ARBA00022781"/>
    </source>
</evidence>
<dbReference type="PANTHER" id="PTHR36028:SF2">
    <property type="entry name" value="ATP SYNTHASE SUBUNIT E, MITOCHONDRIAL"/>
    <property type="match status" value="1"/>
</dbReference>
<dbReference type="EMBL" id="CM035406">
    <property type="protein sequence ID" value="KAH7445586.1"/>
    <property type="molecule type" value="Genomic_DNA"/>
</dbReference>